<evidence type="ECO:0000256" key="5">
    <source>
        <dbReference type="ARBA" id="ARBA00022741"/>
    </source>
</evidence>
<keyword evidence="5" id="KW-0547">Nucleotide-binding</keyword>
<dbReference type="Proteomes" id="UP001139365">
    <property type="component" value="Unassembled WGS sequence"/>
</dbReference>
<protein>
    <submittedName>
        <fullName evidence="13">ABC transporter ATP-binding protein/permease</fullName>
    </submittedName>
</protein>
<comment type="caution">
    <text evidence="13">The sequence shown here is derived from an EMBL/GenBank/DDBJ whole genome shotgun (WGS) entry which is preliminary data.</text>
</comment>
<dbReference type="CDD" id="cd03255">
    <property type="entry name" value="ABC_MJ0796_LolCDE_FtsE"/>
    <property type="match status" value="1"/>
</dbReference>
<feature type="domain" description="ABC transporter" evidence="12">
    <location>
        <begin position="2"/>
        <end position="241"/>
    </location>
</feature>
<feature type="transmembrane region" description="Helical" evidence="11">
    <location>
        <begin position="867"/>
        <end position="886"/>
    </location>
</feature>
<gene>
    <name evidence="13" type="ORF">MR241_08355</name>
</gene>
<evidence type="ECO:0000256" key="11">
    <source>
        <dbReference type="SAM" id="Phobius"/>
    </source>
</evidence>
<evidence type="ECO:0000256" key="1">
    <source>
        <dbReference type="ARBA" id="ARBA00004429"/>
    </source>
</evidence>
<dbReference type="Pfam" id="PF00005">
    <property type="entry name" value="ABC_tran"/>
    <property type="match status" value="1"/>
</dbReference>
<feature type="transmembrane region" description="Helical" evidence="11">
    <location>
        <begin position="818"/>
        <end position="847"/>
    </location>
</feature>
<dbReference type="GO" id="GO:0005886">
    <property type="term" value="C:plasma membrane"/>
    <property type="evidence" value="ECO:0007669"/>
    <property type="project" value="UniProtKB-SubCell"/>
</dbReference>
<sequence length="901" mass="98506">MLEAVKISKTYKPKRGVPVKALDGVSLKFPDRGMVFLLGKSGSGKSTLLNLLGGLDRYDKDGGEIIINGVSSRNFSQQHFDSYRNAYVGFIFQEYNILDEFTVGANIGLALELQGKRADDGEINRILHEVDLDGYGSRRPNELSGGQKQRVAIARALVKNPEIIMADEPTGALDSNTGKQVFDTLKRLSRDKLVIIVSHDRDFSEKYADRIIELADGHVISDVEYDGTASTEAKPVYEGDTVTLPSGYQLTEEDRLAINEYIRNLASGRAAAITVSKENAKNFRKTDESKIAGDADAVFRPIKSRLPLKPAFRIGASSLKHKKIRLTVTILLSLVAFTLFGIADTFAAYDRINACTASLIDSNVRHASFRKKVRQGTGNDTYYRQGYKMTDDDLKEITRRTGIAVSGVYNRKDVNTLDFSENLGSGKNAPLNVRNATGIITGTEKTVSGLGCRIVAGRYPENNNEIAITSFLFDTFRRCGYRVYGAAEEVTVGAPEDILGKTVRLGALDATVTAVIDTGFDRERYSVLGEPTENLEPAELIRYYVLSNEFNTELDYGLIGLLFTADGFLDNFRKVNFDLSKTNFYIDGYWEDKSYLAVTVNAAVTPDAVDTSSVIWLDGEKTELADGEVIISNGDFRIGTGDGKESYDVSAEEAAEFLRGKDSMDFSPFLFEENRNVDLKVVGVIDSGALSVSDGINAFVVCNEKTAGILCGTESGSYTTAIGSMPETAAGIRKIVVSSYDESMDVLYTVNSPVIFELDSITGVLSVLAKVFLYIGIGFAVFASLMLSNFISTSIAYKKQEIGILRAIGARSNDVFRIFFSESFIIAMTNFVLSAIATGVVTAVINVNLRRSTGILITLLSFSLRQVALLLVISIGVAFIASFLPVRKIAAKKPIDAIRNR</sequence>
<accession>A0AAE3K0T4</accession>
<dbReference type="SMART" id="SM00382">
    <property type="entry name" value="AAA"/>
    <property type="match status" value="1"/>
</dbReference>
<evidence type="ECO:0000256" key="7">
    <source>
        <dbReference type="ARBA" id="ARBA00022967"/>
    </source>
</evidence>
<dbReference type="Pfam" id="PF02687">
    <property type="entry name" value="FtsX"/>
    <property type="match status" value="1"/>
</dbReference>
<keyword evidence="6 13" id="KW-0067">ATP-binding</keyword>
<dbReference type="InterPro" id="IPR003838">
    <property type="entry name" value="ABC3_permease_C"/>
</dbReference>
<keyword evidence="7" id="KW-1278">Translocase</keyword>
<evidence type="ECO:0000313" key="13">
    <source>
        <dbReference type="EMBL" id="MCI5756285.1"/>
    </source>
</evidence>
<evidence type="ECO:0000256" key="6">
    <source>
        <dbReference type="ARBA" id="ARBA00022840"/>
    </source>
</evidence>
<dbReference type="PANTHER" id="PTHR42798:SF6">
    <property type="entry name" value="CELL DIVISION ATP-BINDING PROTEIN FTSE"/>
    <property type="match status" value="1"/>
</dbReference>
<feature type="transmembrane region" description="Helical" evidence="11">
    <location>
        <begin position="771"/>
        <end position="797"/>
    </location>
</feature>
<keyword evidence="8 11" id="KW-1133">Transmembrane helix</keyword>
<dbReference type="EMBL" id="JALEMU010000133">
    <property type="protein sequence ID" value="MCI5756285.1"/>
    <property type="molecule type" value="Genomic_DNA"/>
</dbReference>
<dbReference type="PROSITE" id="PS50893">
    <property type="entry name" value="ABC_TRANSPORTER_2"/>
    <property type="match status" value="1"/>
</dbReference>
<proteinExistence type="inferred from homology"/>
<name>A0AAE3K0T4_9BACT</name>
<dbReference type="PROSITE" id="PS00211">
    <property type="entry name" value="ABC_TRANSPORTER_1"/>
    <property type="match status" value="1"/>
</dbReference>
<evidence type="ECO:0000256" key="9">
    <source>
        <dbReference type="ARBA" id="ARBA00023136"/>
    </source>
</evidence>
<dbReference type="InterPro" id="IPR027417">
    <property type="entry name" value="P-loop_NTPase"/>
</dbReference>
<dbReference type="InterPro" id="IPR003593">
    <property type="entry name" value="AAA+_ATPase"/>
</dbReference>
<dbReference type="GO" id="GO:0016887">
    <property type="term" value="F:ATP hydrolysis activity"/>
    <property type="evidence" value="ECO:0007669"/>
    <property type="project" value="InterPro"/>
</dbReference>
<evidence type="ECO:0000256" key="10">
    <source>
        <dbReference type="ARBA" id="ARBA00038388"/>
    </source>
</evidence>
<evidence type="ECO:0000256" key="4">
    <source>
        <dbReference type="ARBA" id="ARBA00022692"/>
    </source>
</evidence>
<evidence type="ECO:0000313" key="14">
    <source>
        <dbReference type="Proteomes" id="UP001139365"/>
    </source>
</evidence>
<dbReference type="Gene3D" id="3.40.50.300">
    <property type="entry name" value="P-loop containing nucleotide triphosphate hydrolases"/>
    <property type="match status" value="1"/>
</dbReference>
<evidence type="ECO:0000259" key="12">
    <source>
        <dbReference type="PROSITE" id="PS50893"/>
    </source>
</evidence>
<comment type="subcellular location">
    <subcellularLocation>
        <location evidence="1">Cell inner membrane</location>
        <topology evidence="1">Multi-pass membrane protein</topology>
    </subcellularLocation>
</comment>
<dbReference type="AlphaFoldDB" id="A0AAE3K0T4"/>
<keyword evidence="2" id="KW-0813">Transport</keyword>
<keyword evidence="9 11" id="KW-0472">Membrane</keyword>
<dbReference type="SUPFAM" id="SSF52540">
    <property type="entry name" value="P-loop containing nucleoside triphosphate hydrolases"/>
    <property type="match status" value="1"/>
</dbReference>
<evidence type="ECO:0000256" key="8">
    <source>
        <dbReference type="ARBA" id="ARBA00022989"/>
    </source>
</evidence>
<evidence type="ECO:0000256" key="3">
    <source>
        <dbReference type="ARBA" id="ARBA00022475"/>
    </source>
</evidence>
<dbReference type="GO" id="GO:0005524">
    <property type="term" value="F:ATP binding"/>
    <property type="evidence" value="ECO:0007669"/>
    <property type="project" value="UniProtKB-KW"/>
</dbReference>
<dbReference type="PANTHER" id="PTHR42798">
    <property type="entry name" value="LIPOPROTEIN-RELEASING SYSTEM ATP-BINDING PROTEIN LOLD"/>
    <property type="match status" value="1"/>
</dbReference>
<keyword evidence="3" id="KW-1003">Cell membrane</keyword>
<organism evidence="13 14">
    <name type="scientific">Candidatus Colimorpha enterica</name>
    <dbReference type="NCBI Taxonomy" id="3083063"/>
    <lineage>
        <taxon>Bacteria</taxon>
        <taxon>Pseudomonadati</taxon>
        <taxon>Bacteroidota</taxon>
        <taxon>Bacteroidia</taxon>
        <taxon>Bacteroidales</taxon>
        <taxon>Candidatus Colimorpha</taxon>
    </lineage>
</organism>
<reference evidence="13 14" key="1">
    <citation type="submission" date="2022-03" db="EMBL/GenBank/DDBJ databases">
        <title>Metagenome-assembled genomes from swine fecal metagenomes.</title>
        <authorList>
            <person name="Holman D.B."/>
            <person name="Kommadath A."/>
        </authorList>
    </citation>
    <scope>NUCLEOTIDE SEQUENCE [LARGE SCALE GENOMIC DNA]</scope>
    <source>
        <strain evidence="13">SUG147</strain>
    </source>
</reference>
<comment type="similarity">
    <text evidence="10">Belongs to the ABC transporter superfamily. Macrolide exporter (TC 3.A.1.122) family.</text>
</comment>
<keyword evidence="4 11" id="KW-0812">Transmembrane</keyword>
<evidence type="ECO:0000256" key="2">
    <source>
        <dbReference type="ARBA" id="ARBA00022448"/>
    </source>
</evidence>
<dbReference type="InterPro" id="IPR017871">
    <property type="entry name" value="ABC_transporter-like_CS"/>
</dbReference>
<dbReference type="InterPro" id="IPR017911">
    <property type="entry name" value="MacB-like_ATP-bd"/>
</dbReference>
<dbReference type="InterPro" id="IPR003439">
    <property type="entry name" value="ABC_transporter-like_ATP-bd"/>
</dbReference>